<dbReference type="Proteomes" id="UP001498476">
    <property type="component" value="Unassembled WGS sequence"/>
</dbReference>
<keyword evidence="3" id="KW-1185">Reference proteome</keyword>
<dbReference type="InterPro" id="IPR050228">
    <property type="entry name" value="Carboxylesterase_BioH"/>
</dbReference>
<dbReference type="SUPFAM" id="SSF53474">
    <property type="entry name" value="alpha/beta-Hydrolases"/>
    <property type="match status" value="1"/>
</dbReference>
<comment type="caution">
    <text evidence="2">The sequence shown here is derived from an EMBL/GenBank/DDBJ whole genome shotgun (WGS) entry which is preliminary data.</text>
</comment>
<dbReference type="PANTHER" id="PTHR43194:SF2">
    <property type="entry name" value="PEROXISOMAL MEMBRANE PROTEIN LPX1"/>
    <property type="match status" value="1"/>
</dbReference>
<accession>A0ABR1GUI5</accession>
<dbReference type="EMBL" id="JAZAVJ010000160">
    <property type="protein sequence ID" value="KAK7409174.1"/>
    <property type="molecule type" value="Genomic_DNA"/>
</dbReference>
<evidence type="ECO:0000313" key="2">
    <source>
        <dbReference type="EMBL" id="KAK7409174.1"/>
    </source>
</evidence>
<dbReference type="InterPro" id="IPR029058">
    <property type="entry name" value="AB_hydrolase_fold"/>
</dbReference>
<reference evidence="2 3" key="1">
    <citation type="journal article" date="2025" name="Microbiol. Resour. Announc.">
        <title>Draft genome sequences for Neonectria magnoliae and Neonectria punicea, canker pathogens of Liriodendron tulipifera and Acer saccharum in West Virginia.</title>
        <authorList>
            <person name="Petronek H.M."/>
            <person name="Kasson M.T."/>
            <person name="Metheny A.M."/>
            <person name="Stauder C.M."/>
            <person name="Lovett B."/>
            <person name="Lynch S.C."/>
            <person name="Garnas J.R."/>
            <person name="Kasson L.R."/>
            <person name="Stajich J.E."/>
        </authorList>
    </citation>
    <scope>NUCLEOTIDE SEQUENCE [LARGE SCALE GENOMIC DNA]</scope>
    <source>
        <strain evidence="2 3">NRRL 64653</strain>
    </source>
</reference>
<organism evidence="2 3">
    <name type="scientific">Neonectria punicea</name>
    <dbReference type="NCBI Taxonomy" id="979145"/>
    <lineage>
        <taxon>Eukaryota</taxon>
        <taxon>Fungi</taxon>
        <taxon>Dikarya</taxon>
        <taxon>Ascomycota</taxon>
        <taxon>Pezizomycotina</taxon>
        <taxon>Sordariomycetes</taxon>
        <taxon>Hypocreomycetidae</taxon>
        <taxon>Hypocreales</taxon>
        <taxon>Nectriaceae</taxon>
        <taxon>Neonectria</taxon>
    </lineage>
</organism>
<dbReference type="InterPro" id="IPR000073">
    <property type="entry name" value="AB_hydrolase_1"/>
</dbReference>
<proteinExistence type="predicted"/>
<dbReference type="PANTHER" id="PTHR43194">
    <property type="entry name" value="HYDROLASE ALPHA/BETA FOLD FAMILY"/>
    <property type="match status" value="1"/>
</dbReference>
<name>A0ABR1GUI5_9HYPO</name>
<evidence type="ECO:0000313" key="3">
    <source>
        <dbReference type="Proteomes" id="UP001498476"/>
    </source>
</evidence>
<protein>
    <recommendedName>
        <fullName evidence="1">AB hydrolase-1 domain-containing protein</fullName>
    </recommendedName>
</protein>
<sequence length="328" mass="36522">MAEFYTRRTVVIPGSTPAPNEPSCRHNLALPLRLSVHDYHVRDADESGLTLILTHGTSFNKYFWELIINSLLSESDFRSSVKRLIAIDAANHGDSAVLNRDVLPQKPFWPDDSRDILHTLKYFGVQQPVIGIGHSFGGGAMCHAAMMDPGAFWATIFIEPILFQMKGQTDVVAQMALRRRDKWDSKADLATAFQKSKGLQDWDKRQLDVYVEHGTIPIGEDNESSPRTLKTPKEQEAGTYLAAPHPEILELLSQSRGEHHFVWGADSKVVSAPDRESVSRMMRPPSTSQVMSGAGHLIPMTHPDTLTTILHDLVGSIPQYEPPAQARL</sequence>
<dbReference type="Pfam" id="PF12697">
    <property type="entry name" value="Abhydrolase_6"/>
    <property type="match status" value="1"/>
</dbReference>
<gene>
    <name evidence="2" type="ORF">QQX98_008667</name>
</gene>
<feature type="domain" description="AB hydrolase-1" evidence="1">
    <location>
        <begin position="51"/>
        <end position="305"/>
    </location>
</feature>
<dbReference type="Gene3D" id="3.40.50.1820">
    <property type="entry name" value="alpha/beta hydrolase"/>
    <property type="match status" value="1"/>
</dbReference>
<evidence type="ECO:0000259" key="1">
    <source>
        <dbReference type="Pfam" id="PF12697"/>
    </source>
</evidence>